<sequence length="238" mass="26958">MRIDWSFGGTGGGSSIHPAWTETCTCGECGLNSRMRAVVDFLKERVDLRGTKRAYVAEQTTPSYRMLGTMFPNLVGSEYLGPEHNSGDVLMHWRRLHRVRHEDLTALSFSDCEFDLAITQDVFEHVPDYRKAFVELHRVLTPGGRLVFSIPFFYDLEQTRIRASLGSEGVIHHLPPEIHGNPVSKEGSLCYQNFGWDILNDLRQAGFADAFAAMYWGPWQGHLGFPFFVFSAQRGKPD</sequence>
<protein>
    <submittedName>
        <fullName evidence="2">Class I SAM-dependent methyltransferase</fullName>
    </submittedName>
</protein>
<keyword evidence="3" id="KW-1185">Reference proteome</keyword>
<dbReference type="GO" id="GO:0032259">
    <property type="term" value="P:methylation"/>
    <property type="evidence" value="ECO:0007669"/>
    <property type="project" value="UniProtKB-KW"/>
</dbReference>
<evidence type="ECO:0000313" key="3">
    <source>
        <dbReference type="Proteomes" id="UP000603602"/>
    </source>
</evidence>
<name>A0ABR9B828_9RHOO</name>
<keyword evidence="2" id="KW-0489">Methyltransferase</keyword>
<dbReference type="Pfam" id="PF08241">
    <property type="entry name" value="Methyltransf_11"/>
    <property type="match status" value="1"/>
</dbReference>
<dbReference type="GO" id="GO:0008168">
    <property type="term" value="F:methyltransferase activity"/>
    <property type="evidence" value="ECO:0007669"/>
    <property type="project" value="UniProtKB-KW"/>
</dbReference>
<reference evidence="3" key="1">
    <citation type="submission" date="2023-07" db="EMBL/GenBank/DDBJ databases">
        <title>Thauera sp. CAU 1555 isolated from sand of Yaerae Beach.</title>
        <authorList>
            <person name="Kim W."/>
        </authorList>
    </citation>
    <scope>NUCLEOTIDE SEQUENCE [LARGE SCALE GENOMIC DNA]</scope>
    <source>
        <strain evidence="3">CAU 1555</strain>
    </source>
</reference>
<proteinExistence type="predicted"/>
<comment type="caution">
    <text evidence="2">The sequence shown here is derived from an EMBL/GenBank/DDBJ whole genome shotgun (WGS) entry which is preliminary data.</text>
</comment>
<dbReference type="Proteomes" id="UP000603602">
    <property type="component" value="Unassembled WGS sequence"/>
</dbReference>
<dbReference type="InterPro" id="IPR029063">
    <property type="entry name" value="SAM-dependent_MTases_sf"/>
</dbReference>
<dbReference type="EMBL" id="JACYTO010000001">
    <property type="protein sequence ID" value="MBD8501321.1"/>
    <property type="molecule type" value="Genomic_DNA"/>
</dbReference>
<feature type="domain" description="Methyltransferase type 11" evidence="1">
    <location>
        <begin position="97"/>
        <end position="148"/>
    </location>
</feature>
<dbReference type="InterPro" id="IPR013216">
    <property type="entry name" value="Methyltransf_11"/>
</dbReference>
<keyword evidence="2" id="KW-0808">Transferase</keyword>
<dbReference type="CDD" id="cd02440">
    <property type="entry name" value="AdoMet_MTases"/>
    <property type="match status" value="1"/>
</dbReference>
<dbReference type="Gene3D" id="3.40.50.150">
    <property type="entry name" value="Vaccinia Virus protein VP39"/>
    <property type="match status" value="1"/>
</dbReference>
<gene>
    <name evidence="2" type="ORF">IFO67_00290</name>
</gene>
<dbReference type="SUPFAM" id="SSF53335">
    <property type="entry name" value="S-adenosyl-L-methionine-dependent methyltransferases"/>
    <property type="match status" value="1"/>
</dbReference>
<evidence type="ECO:0000259" key="1">
    <source>
        <dbReference type="Pfam" id="PF08241"/>
    </source>
</evidence>
<organism evidence="2 3">
    <name type="scientific">Thauera sedimentorum</name>
    <dbReference type="NCBI Taxonomy" id="2767595"/>
    <lineage>
        <taxon>Bacteria</taxon>
        <taxon>Pseudomonadati</taxon>
        <taxon>Pseudomonadota</taxon>
        <taxon>Betaproteobacteria</taxon>
        <taxon>Rhodocyclales</taxon>
        <taxon>Zoogloeaceae</taxon>
        <taxon>Thauera</taxon>
    </lineage>
</organism>
<accession>A0ABR9B828</accession>
<dbReference type="RefSeq" id="WP_187716187.1">
    <property type="nucleotide sequence ID" value="NZ_JACTAH010000001.1"/>
</dbReference>
<evidence type="ECO:0000313" key="2">
    <source>
        <dbReference type="EMBL" id="MBD8501321.1"/>
    </source>
</evidence>